<keyword evidence="6" id="KW-1185">Reference proteome</keyword>
<evidence type="ECO:0000256" key="4">
    <source>
        <dbReference type="ARBA" id="ARBA00048707"/>
    </source>
</evidence>
<dbReference type="SUPFAM" id="SSF102462">
    <property type="entry name" value="Peptidyl-tRNA hydrolase II"/>
    <property type="match status" value="1"/>
</dbReference>
<dbReference type="EC" id="3.1.1.29" evidence="1"/>
<dbReference type="VEuPathDB" id="VectorBase:AALB010645"/>
<protein>
    <recommendedName>
        <fullName evidence="1">peptidyl-tRNA hydrolase</fullName>
        <ecNumber evidence="1">3.1.1.29</ecNumber>
    </recommendedName>
</protein>
<dbReference type="AlphaFoldDB" id="A0A182FVR0"/>
<evidence type="ECO:0000313" key="5">
    <source>
        <dbReference type="EnsemblMetazoa" id="AALB010645-PA"/>
    </source>
</evidence>
<evidence type="ECO:0000313" key="6">
    <source>
        <dbReference type="Proteomes" id="UP000069272"/>
    </source>
</evidence>
<accession>A0A182FVR0</accession>
<dbReference type="EnsemblMetazoa" id="AALB010645-RA">
    <property type="protein sequence ID" value="AALB010645-PA"/>
    <property type="gene ID" value="AALB010645"/>
</dbReference>
<name>A0A182FVR0_ANOAL</name>
<dbReference type="Proteomes" id="UP000069272">
    <property type="component" value="Chromosome 3R"/>
</dbReference>
<dbReference type="InterPro" id="IPR002833">
    <property type="entry name" value="PTH2"/>
</dbReference>
<evidence type="ECO:0000256" key="3">
    <source>
        <dbReference type="ARBA" id="ARBA00038050"/>
    </source>
</evidence>
<dbReference type="CDD" id="cd02430">
    <property type="entry name" value="PTH2"/>
    <property type="match status" value="1"/>
</dbReference>
<organism evidence="5 6">
    <name type="scientific">Anopheles albimanus</name>
    <name type="common">New world malaria mosquito</name>
    <dbReference type="NCBI Taxonomy" id="7167"/>
    <lineage>
        <taxon>Eukaryota</taxon>
        <taxon>Metazoa</taxon>
        <taxon>Ecdysozoa</taxon>
        <taxon>Arthropoda</taxon>
        <taxon>Hexapoda</taxon>
        <taxon>Insecta</taxon>
        <taxon>Pterygota</taxon>
        <taxon>Neoptera</taxon>
        <taxon>Endopterygota</taxon>
        <taxon>Diptera</taxon>
        <taxon>Nematocera</taxon>
        <taxon>Culicoidea</taxon>
        <taxon>Culicidae</taxon>
        <taxon>Anophelinae</taxon>
        <taxon>Anopheles</taxon>
    </lineage>
</organism>
<comment type="similarity">
    <text evidence="3">Belongs to the PTH2 family.</text>
</comment>
<reference evidence="5" key="2">
    <citation type="submission" date="2022-08" db="UniProtKB">
        <authorList>
            <consortium name="EnsemblMetazoa"/>
        </authorList>
    </citation>
    <scope>IDENTIFICATION</scope>
    <source>
        <strain evidence="5">STECLA/ALBI9_A</strain>
    </source>
</reference>
<dbReference type="NCBIfam" id="TIGR00283">
    <property type="entry name" value="arch_pth2"/>
    <property type="match status" value="1"/>
</dbReference>
<dbReference type="GO" id="GO:0005829">
    <property type="term" value="C:cytosol"/>
    <property type="evidence" value="ECO:0007669"/>
    <property type="project" value="TreeGrafter"/>
</dbReference>
<dbReference type="STRING" id="7167.A0A182FVR0"/>
<keyword evidence="2" id="KW-0378">Hydrolase</keyword>
<sequence>MSSEVVDPVEQMLKTTGCINLHHKVQVRARSRHRVHRRNRGLAAVPGGGARVQSVHANLHGEAAGKVRGEMRAFRALLATLGARGDPLKMVLVVRTDLGLKKGKIASQCAHAAVMCCMRAAAGGTDTRRQLDFWLAQGQPKIVLKVDGPEKLHLLTQRATAAGVLAEVVRDAGRTQVASGTETVLGLGPERSEVIDALVGDLKLL</sequence>
<dbReference type="FunFam" id="3.40.1490.10:FF:000001">
    <property type="entry name" value="Peptidyl-tRNA hydrolase 2"/>
    <property type="match status" value="1"/>
</dbReference>
<dbReference type="InterPro" id="IPR023476">
    <property type="entry name" value="Pep_tRNA_hydro_II_dom_sf"/>
</dbReference>
<evidence type="ECO:0000256" key="1">
    <source>
        <dbReference type="ARBA" id="ARBA00013260"/>
    </source>
</evidence>
<dbReference type="Pfam" id="PF01981">
    <property type="entry name" value="PTH2"/>
    <property type="match status" value="1"/>
</dbReference>
<proteinExistence type="inferred from homology"/>
<dbReference type="GO" id="GO:0004045">
    <property type="term" value="F:peptidyl-tRNA hydrolase activity"/>
    <property type="evidence" value="ECO:0007669"/>
    <property type="project" value="UniProtKB-EC"/>
</dbReference>
<dbReference type="PANTHER" id="PTHR12649">
    <property type="entry name" value="PEPTIDYL-TRNA HYDROLASE 2"/>
    <property type="match status" value="1"/>
</dbReference>
<dbReference type="PANTHER" id="PTHR12649:SF26">
    <property type="entry name" value="AMINOACYL-TRNA HYDROLASE"/>
    <property type="match status" value="1"/>
</dbReference>
<dbReference type="VEuPathDB" id="VectorBase:AALB20_031054"/>
<dbReference type="Gene3D" id="3.40.1490.10">
    <property type="entry name" value="Bit1"/>
    <property type="match status" value="1"/>
</dbReference>
<evidence type="ECO:0000256" key="2">
    <source>
        <dbReference type="ARBA" id="ARBA00022801"/>
    </source>
</evidence>
<reference evidence="5 6" key="1">
    <citation type="journal article" date="2017" name="G3 (Bethesda)">
        <title>The Physical Genome Mapping of Anopheles albimanus Corrected Scaffold Misassemblies and Identified Interarm Rearrangements in Genus Anopheles.</title>
        <authorList>
            <person name="Artemov G.N."/>
            <person name="Peery A.N."/>
            <person name="Jiang X."/>
            <person name="Tu Z."/>
            <person name="Stegniy V.N."/>
            <person name="Sharakhova M.V."/>
            <person name="Sharakhov I.V."/>
        </authorList>
    </citation>
    <scope>NUCLEOTIDE SEQUENCE [LARGE SCALE GENOMIC DNA]</scope>
    <source>
        <strain evidence="5 6">ALBI9_A</strain>
    </source>
</reference>
<comment type="catalytic activity">
    <reaction evidence="4">
        <text>an N-acyl-L-alpha-aminoacyl-tRNA + H2O = an N-acyl-L-amino acid + a tRNA + H(+)</text>
        <dbReference type="Rhea" id="RHEA:54448"/>
        <dbReference type="Rhea" id="RHEA-COMP:10123"/>
        <dbReference type="Rhea" id="RHEA-COMP:13883"/>
        <dbReference type="ChEBI" id="CHEBI:15377"/>
        <dbReference type="ChEBI" id="CHEBI:15378"/>
        <dbReference type="ChEBI" id="CHEBI:59874"/>
        <dbReference type="ChEBI" id="CHEBI:78442"/>
        <dbReference type="ChEBI" id="CHEBI:138191"/>
        <dbReference type="EC" id="3.1.1.29"/>
    </reaction>
</comment>